<reference evidence="1 2" key="1">
    <citation type="submission" date="2018-04" db="EMBL/GenBank/DDBJ databases">
        <title>WGS assembly of Panicum hallii var. hallii HAL2.</title>
        <authorList>
            <person name="Lovell J."/>
            <person name="Jenkins J."/>
            <person name="Lowry D."/>
            <person name="Mamidi S."/>
            <person name="Sreedasyam A."/>
            <person name="Weng X."/>
            <person name="Barry K."/>
            <person name="Bonette J."/>
            <person name="Campitelli B."/>
            <person name="Daum C."/>
            <person name="Gordon S."/>
            <person name="Gould B."/>
            <person name="Lipzen A."/>
            <person name="MacQueen A."/>
            <person name="Palacio-Mejia J."/>
            <person name="Plott C."/>
            <person name="Shakirov E."/>
            <person name="Shu S."/>
            <person name="Yoshinaga Y."/>
            <person name="Zane M."/>
            <person name="Rokhsar D."/>
            <person name="Grimwood J."/>
            <person name="Schmutz J."/>
            <person name="Juenger T."/>
        </authorList>
    </citation>
    <scope>NUCLEOTIDE SEQUENCE [LARGE SCALE GENOMIC DNA]</scope>
    <source>
        <strain evidence="2">cv. HAL2</strain>
    </source>
</reference>
<name>A0A2T7EYE0_9POAL</name>
<dbReference type="AlphaFoldDB" id="A0A2T7EYE0"/>
<gene>
    <name evidence="1" type="ORF">GQ55_2G427500</name>
</gene>
<organism evidence="1 2">
    <name type="scientific">Panicum hallii var. hallii</name>
    <dbReference type="NCBI Taxonomy" id="1504633"/>
    <lineage>
        <taxon>Eukaryota</taxon>
        <taxon>Viridiplantae</taxon>
        <taxon>Streptophyta</taxon>
        <taxon>Embryophyta</taxon>
        <taxon>Tracheophyta</taxon>
        <taxon>Spermatophyta</taxon>
        <taxon>Magnoliopsida</taxon>
        <taxon>Liliopsida</taxon>
        <taxon>Poales</taxon>
        <taxon>Poaceae</taxon>
        <taxon>PACMAD clade</taxon>
        <taxon>Panicoideae</taxon>
        <taxon>Panicodae</taxon>
        <taxon>Paniceae</taxon>
        <taxon>Panicinae</taxon>
        <taxon>Panicum</taxon>
        <taxon>Panicum sect. Panicum</taxon>
    </lineage>
</organism>
<sequence length="87" mass="9538">MARDRFVAGPADAPTGPAWVSAALNLARCRIRGATMAILVPRMSRAVSWAGTGSSWSAPSAFDQFMLKRECQHQPAYEIWIRISIFG</sequence>
<evidence type="ECO:0000313" key="1">
    <source>
        <dbReference type="EMBL" id="PUZ72839.1"/>
    </source>
</evidence>
<dbReference type="Gramene" id="PUZ72839">
    <property type="protein sequence ID" value="PUZ72839"/>
    <property type="gene ID" value="GQ55_2G427500"/>
</dbReference>
<accession>A0A2T7EYE0</accession>
<protein>
    <submittedName>
        <fullName evidence="1">Uncharacterized protein</fullName>
    </submittedName>
</protein>
<keyword evidence="2" id="KW-1185">Reference proteome</keyword>
<dbReference type="EMBL" id="CM009750">
    <property type="protein sequence ID" value="PUZ72839.1"/>
    <property type="molecule type" value="Genomic_DNA"/>
</dbReference>
<evidence type="ECO:0000313" key="2">
    <source>
        <dbReference type="Proteomes" id="UP000244336"/>
    </source>
</evidence>
<dbReference type="Proteomes" id="UP000244336">
    <property type="component" value="Chromosome 2"/>
</dbReference>
<proteinExistence type="predicted"/>